<dbReference type="InterPro" id="IPR019734">
    <property type="entry name" value="TPR_rpt"/>
</dbReference>
<dbReference type="Gene3D" id="1.25.40.10">
    <property type="entry name" value="Tetratricopeptide repeat domain"/>
    <property type="match status" value="1"/>
</dbReference>
<dbReference type="Proteomes" id="UP000828390">
    <property type="component" value="Unassembled WGS sequence"/>
</dbReference>
<dbReference type="SUPFAM" id="SSF48452">
    <property type="entry name" value="TPR-like"/>
    <property type="match status" value="1"/>
</dbReference>
<protein>
    <submittedName>
        <fullName evidence="2">Uncharacterized protein</fullName>
    </submittedName>
</protein>
<feature type="repeat" description="TPR" evidence="1">
    <location>
        <begin position="193"/>
        <end position="226"/>
    </location>
</feature>
<evidence type="ECO:0000313" key="3">
    <source>
        <dbReference type="Proteomes" id="UP000828390"/>
    </source>
</evidence>
<dbReference type="AlphaFoldDB" id="A0A9D4MJI4"/>
<reference evidence="2" key="1">
    <citation type="journal article" date="2019" name="bioRxiv">
        <title>The Genome of the Zebra Mussel, Dreissena polymorpha: A Resource for Invasive Species Research.</title>
        <authorList>
            <person name="McCartney M.A."/>
            <person name="Auch B."/>
            <person name="Kono T."/>
            <person name="Mallez S."/>
            <person name="Zhang Y."/>
            <person name="Obille A."/>
            <person name="Becker A."/>
            <person name="Abrahante J.E."/>
            <person name="Garbe J."/>
            <person name="Badalamenti J.P."/>
            <person name="Herman A."/>
            <person name="Mangelson H."/>
            <person name="Liachko I."/>
            <person name="Sullivan S."/>
            <person name="Sone E.D."/>
            <person name="Koren S."/>
            <person name="Silverstein K.A.T."/>
            <person name="Beckman K.B."/>
            <person name="Gohl D.M."/>
        </authorList>
    </citation>
    <scope>NUCLEOTIDE SEQUENCE</scope>
    <source>
        <strain evidence="2">Duluth1</strain>
        <tissue evidence="2">Whole animal</tissue>
    </source>
</reference>
<dbReference type="InterPro" id="IPR011990">
    <property type="entry name" value="TPR-like_helical_dom_sf"/>
</dbReference>
<gene>
    <name evidence="2" type="ORF">DPMN_000700</name>
</gene>
<evidence type="ECO:0000313" key="2">
    <source>
        <dbReference type="EMBL" id="KAH3876849.1"/>
    </source>
</evidence>
<accession>A0A9D4MJI4</accession>
<sequence>MKASNCLRLRNVINSESLSRFQYSLNTDVASSRLKLASILYWSGHFNAALRVLEVVEKRYHRVVKDVCGIILIEGDRDLQVLANMLSGNKYKGFSELQFAFCVRFLREETYCVPCILLYEMKPNITEEEIAERHPVHKRWMDSAEVDARPSLNYLQCLTYGGIGGRDDQLRALDALRSNEYVAKIKINLYHQETALNMLGHCYEIEGEYDLALYYYEVSLSLCNPNNAANWHLERILRLIGG</sequence>
<proteinExistence type="predicted"/>
<dbReference type="PROSITE" id="PS50005">
    <property type="entry name" value="TPR"/>
    <property type="match status" value="1"/>
</dbReference>
<dbReference type="EMBL" id="JAIWYP010000001">
    <property type="protein sequence ID" value="KAH3876849.1"/>
    <property type="molecule type" value="Genomic_DNA"/>
</dbReference>
<keyword evidence="3" id="KW-1185">Reference proteome</keyword>
<name>A0A9D4MJI4_DREPO</name>
<evidence type="ECO:0000256" key="1">
    <source>
        <dbReference type="PROSITE-ProRule" id="PRU00339"/>
    </source>
</evidence>
<comment type="caution">
    <text evidence="2">The sequence shown here is derived from an EMBL/GenBank/DDBJ whole genome shotgun (WGS) entry which is preliminary data.</text>
</comment>
<organism evidence="2 3">
    <name type="scientific">Dreissena polymorpha</name>
    <name type="common">Zebra mussel</name>
    <name type="synonym">Mytilus polymorpha</name>
    <dbReference type="NCBI Taxonomy" id="45954"/>
    <lineage>
        <taxon>Eukaryota</taxon>
        <taxon>Metazoa</taxon>
        <taxon>Spiralia</taxon>
        <taxon>Lophotrochozoa</taxon>
        <taxon>Mollusca</taxon>
        <taxon>Bivalvia</taxon>
        <taxon>Autobranchia</taxon>
        <taxon>Heteroconchia</taxon>
        <taxon>Euheterodonta</taxon>
        <taxon>Imparidentia</taxon>
        <taxon>Neoheterodontei</taxon>
        <taxon>Myida</taxon>
        <taxon>Dreissenoidea</taxon>
        <taxon>Dreissenidae</taxon>
        <taxon>Dreissena</taxon>
    </lineage>
</organism>
<keyword evidence="1" id="KW-0802">TPR repeat</keyword>
<reference evidence="2" key="2">
    <citation type="submission" date="2020-11" db="EMBL/GenBank/DDBJ databases">
        <authorList>
            <person name="McCartney M.A."/>
            <person name="Auch B."/>
            <person name="Kono T."/>
            <person name="Mallez S."/>
            <person name="Becker A."/>
            <person name="Gohl D.M."/>
            <person name="Silverstein K.A.T."/>
            <person name="Koren S."/>
            <person name="Bechman K.B."/>
            <person name="Herman A."/>
            <person name="Abrahante J.E."/>
            <person name="Garbe J."/>
        </authorList>
    </citation>
    <scope>NUCLEOTIDE SEQUENCE</scope>
    <source>
        <strain evidence="2">Duluth1</strain>
        <tissue evidence="2">Whole animal</tissue>
    </source>
</reference>